<feature type="transmembrane region" description="Helical" evidence="1">
    <location>
        <begin position="133"/>
        <end position="151"/>
    </location>
</feature>
<keyword evidence="4" id="KW-1185">Reference proteome</keyword>
<dbReference type="AlphaFoldDB" id="A0A4R7TFZ1"/>
<keyword evidence="1" id="KW-0472">Membrane</keyword>
<protein>
    <submittedName>
        <fullName evidence="3">Uncharacterized protein DUF1707</fullName>
    </submittedName>
</protein>
<organism evidence="3 4">
    <name type="scientific">Kribbella voronezhensis</name>
    <dbReference type="NCBI Taxonomy" id="2512212"/>
    <lineage>
        <taxon>Bacteria</taxon>
        <taxon>Bacillati</taxon>
        <taxon>Actinomycetota</taxon>
        <taxon>Actinomycetes</taxon>
        <taxon>Propionibacteriales</taxon>
        <taxon>Kribbellaceae</taxon>
        <taxon>Kribbella</taxon>
    </lineage>
</organism>
<dbReference type="Pfam" id="PF08044">
    <property type="entry name" value="DUF1707"/>
    <property type="match status" value="1"/>
</dbReference>
<dbReference type="Proteomes" id="UP000295151">
    <property type="component" value="Unassembled WGS sequence"/>
</dbReference>
<dbReference type="EMBL" id="SOCE01000001">
    <property type="protein sequence ID" value="TDU90347.1"/>
    <property type="molecule type" value="Genomic_DNA"/>
</dbReference>
<dbReference type="RefSeq" id="WP_133980270.1">
    <property type="nucleotide sequence ID" value="NZ_SOCE01000001.1"/>
</dbReference>
<feature type="transmembrane region" description="Helical" evidence="1">
    <location>
        <begin position="104"/>
        <end position="127"/>
    </location>
</feature>
<evidence type="ECO:0000259" key="2">
    <source>
        <dbReference type="Pfam" id="PF08044"/>
    </source>
</evidence>
<gene>
    <name evidence="3" type="ORF">EV138_3933</name>
</gene>
<dbReference type="OrthoDB" id="3534574at2"/>
<accession>A0A4R7TFZ1</accession>
<comment type="caution">
    <text evidence="3">The sequence shown here is derived from an EMBL/GenBank/DDBJ whole genome shotgun (WGS) entry which is preliminary data.</text>
</comment>
<evidence type="ECO:0000256" key="1">
    <source>
        <dbReference type="SAM" id="Phobius"/>
    </source>
</evidence>
<evidence type="ECO:0000313" key="4">
    <source>
        <dbReference type="Proteomes" id="UP000295151"/>
    </source>
</evidence>
<proteinExistence type="predicted"/>
<keyword evidence="1" id="KW-0812">Transmembrane</keyword>
<keyword evidence="1" id="KW-1133">Transmembrane helix</keyword>
<dbReference type="InterPro" id="IPR012551">
    <property type="entry name" value="DUF1707_SHOCT-like"/>
</dbReference>
<feature type="domain" description="DUF1707" evidence="2">
    <location>
        <begin position="35"/>
        <end position="87"/>
    </location>
</feature>
<sequence>MAEKAKPNLVNLTGMAAAAGREAREAAARRKVQAVRLTDQERRICSDDLAEQFAVGRLDVRELDQRLDLLHVAVTHGDLVAVFEGLPVPQLYLREPRKPGRWRWAAFIATVWLALPFMLAGLVFLLFGREVAAAIFGIPSTVWVLATWRWARNGTRARTAPERRR</sequence>
<evidence type="ECO:0000313" key="3">
    <source>
        <dbReference type="EMBL" id="TDU90347.1"/>
    </source>
</evidence>
<name>A0A4R7TFZ1_9ACTN</name>
<reference evidence="3 4" key="1">
    <citation type="submission" date="2019-03" db="EMBL/GenBank/DDBJ databases">
        <title>Genomic Encyclopedia of Type Strains, Phase III (KMG-III): the genomes of soil and plant-associated and newly described type strains.</title>
        <authorList>
            <person name="Whitman W."/>
        </authorList>
    </citation>
    <scope>NUCLEOTIDE SEQUENCE [LARGE SCALE GENOMIC DNA]</scope>
    <source>
        <strain evidence="3 4">VKM Ac-2575</strain>
    </source>
</reference>